<dbReference type="InterPro" id="IPR007627">
    <property type="entry name" value="RNA_pol_sigma70_r2"/>
</dbReference>
<evidence type="ECO:0000256" key="2">
    <source>
        <dbReference type="ARBA" id="ARBA00009477"/>
    </source>
</evidence>
<dbReference type="CDD" id="cd06171">
    <property type="entry name" value="Sigma70_r4"/>
    <property type="match status" value="1"/>
</dbReference>
<protein>
    <submittedName>
        <fullName evidence="11">Efflux RND transporter periplasmic adaptor subunit</fullName>
    </submittedName>
</protein>
<dbReference type="InterPro" id="IPR036388">
    <property type="entry name" value="WH-like_DNA-bd_sf"/>
</dbReference>
<comment type="similarity">
    <text evidence="2">Belongs to the membrane fusion protein (MFP) (TC 8.A.1) family.</text>
</comment>
<name>A0ABS5BJR0_9BACT</name>
<dbReference type="Pfam" id="PF25954">
    <property type="entry name" value="Beta-barrel_RND_2"/>
    <property type="match status" value="1"/>
</dbReference>
<dbReference type="Pfam" id="PF08281">
    <property type="entry name" value="Sigma70_r4_2"/>
    <property type="match status" value="1"/>
</dbReference>
<dbReference type="SUPFAM" id="SSF88946">
    <property type="entry name" value="Sigma2 domain of RNA polymerase sigma factors"/>
    <property type="match status" value="1"/>
</dbReference>
<dbReference type="InterPro" id="IPR058625">
    <property type="entry name" value="MdtA-like_BSH"/>
</dbReference>
<evidence type="ECO:0000313" key="11">
    <source>
        <dbReference type="EMBL" id="MBP3953933.1"/>
    </source>
</evidence>
<feature type="domain" description="RNA polymerase sigma factor 70 region 4 type 2" evidence="7">
    <location>
        <begin position="135"/>
        <end position="186"/>
    </location>
</feature>
<organism evidence="11 12">
    <name type="scientific">Gemmata palustris</name>
    <dbReference type="NCBI Taxonomy" id="2822762"/>
    <lineage>
        <taxon>Bacteria</taxon>
        <taxon>Pseudomonadati</taxon>
        <taxon>Planctomycetota</taxon>
        <taxon>Planctomycetia</taxon>
        <taxon>Gemmatales</taxon>
        <taxon>Gemmataceae</taxon>
        <taxon>Gemmata</taxon>
    </lineage>
</organism>
<dbReference type="InterPro" id="IPR006143">
    <property type="entry name" value="RND_pump_MFP"/>
</dbReference>
<evidence type="ECO:0000259" key="9">
    <source>
        <dbReference type="Pfam" id="PF25954"/>
    </source>
</evidence>
<evidence type="ECO:0000256" key="3">
    <source>
        <dbReference type="ARBA" id="ARBA00022448"/>
    </source>
</evidence>
<dbReference type="InterPro" id="IPR058792">
    <property type="entry name" value="Beta-barrel_RND_2"/>
</dbReference>
<dbReference type="EMBL" id="JAGKQQ010000001">
    <property type="protein sequence ID" value="MBP3953933.1"/>
    <property type="molecule type" value="Genomic_DNA"/>
</dbReference>
<feature type="coiled-coil region" evidence="4">
    <location>
        <begin position="375"/>
        <end position="402"/>
    </location>
</feature>
<keyword evidence="4" id="KW-0175">Coiled coil</keyword>
<feature type="region of interest" description="Disordered" evidence="5">
    <location>
        <begin position="282"/>
        <end position="310"/>
    </location>
</feature>
<dbReference type="InterPro" id="IPR013324">
    <property type="entry name" value="RNA_pol_sigma_r3/r4-like"/>
</dbReference>
<feature type="domain" description="CusB-like beta-barrel" evidence="9">
    <location>
        <begin position="558"/>
        <end position="629"/>
    </location>
</feature>
<sequence>MNHGPRRIPRIPSLHSTGPPVDTDLLARFISAGDEVAFELLVRRHAPMVVAACRRVLADPNDADDAFQATFLVLARKAASVARGEVLAAWLYRVACRAAFRIRSDRLRRSAREESSAEQLPAPVNDPNVRELERVLDEEIAKLPERHRVAFVLCCLEGKTGEEAGRLIGCPPGTVSSRLTRARERLRDRLTRRGFAPTLAITALTACEEKAAAAFALTTLIDSTVRAAPGFATRGSTAPSTARPATIAEGVIRTMNATKLKSLAPLFALGLLAVGGVFAAPNADPKEEPTQPPPKAKVEGTEKPPPPPVVRLVRPERGGLDRVSRSSGSIEPLQQADLLAAISGKLEHVNVDIGDHVKRGQLLAEIDAPALALEQRQARSDIEQAKSQMVAVEAQMKAARAEVMTAKILVKQREIELSAAKADFTARKRAHDRIAAHAKAGNGTQSTLDEAERLALTAEAQMQGAAVAIEIAQSDVAIKQSQALQAEANVGTAKTKIDAAHLALEKARLALDQTKIEAPFDGVVTRRNASPGEHVRPGERAAERVLLTITRIDRMRLVTSVPESEVAHARVGASAVVTFPALPGVRINERISRIGFAVDPKTSLMRVEVDIPAASNDIRPGMYGIVTLNFAKGPADALRVPISAVVGIPQEKPEDSDRAVYVYRNGKARLTPVRVSYQNEKEVEITSGLTADDLVVTNARGLEWKAEVVVEVERPAPPK</sequence>
<dbReference type="Pfam" id="PF04542">
    <property type="entry name" value="Sigma70_r2"/>
    <property type="match status" value="1"/>
</dbReference>
<evidence type="ECO:0000259" key="8">
    <source>
        <dbReference type="Pfam" id="PF25917"/>
    </source>
</evidence>
<dbReference type="Gene3D" id="2.40.30.170">
    <property type="match status" value="1"/>
</dbReference>
<evidence type="ECO:0000256" key="4">
    <source>
        <dbReference type="SAM" id="Coils"/>
    </source>
</evidence>
<evidence type="ECO:0000313" key="12">
    <source>
        <dbReference type="Proteomes" id="UP000676565"/>
    </source>
</evidence>
<dbReference type="NCBIfam" id="TIGR02937">
    <property type="entry name" value="sigma70-ECF"/>
    <property type="match status" value="1"/>
</dbReference>
<comment type="subcellular location">
    <subcellularLocation>
        <location evidence="1">Cell envelope</location>
    </subcellularLocation>
</comment>
<evidence type="ECO:0000256" key="5">
    <source>
        <dbReference type="SAM" id="MobiDB-lite"/>
    </source>
</evidence>
<dbReference type="InterPro" id="IPR013249">
    <property type="entry name" value="RNA_pol_sigma70_r4_t2"/>
</dbReference>
<dbReference type="Gene3D" id="1.10.287.470">
    <property type="entry name" value="Helix hairpin bin"/>
    <property type="match status" value="1"/>
</dbReference>
<dbReference type="Gene3D" id="1.10.1740.10">
    <property type="match status" value="1"/>
</dbReference>
<feature type="domain" description="Multidrug resistance protein MdtA-like C-terminal permuted SH3" evidence="10">
    <location>
        <begin position="637"/>
        <end position="698"/>
    </location>
</feature>
<comment type="caution">
    <text evidence="11">The sequence shown here is derived from an EMBL/GenBank/DDBJ whole genome shotgun (WGS) entry which is preliminary data.</text>
</comment>
<dbReference type="InterPro" id="IPR014284">
    <property type="entry name" value="RNA_pol_sigma-70_dom"/>
</dbReference>
<feature type="domain" description="RNA polymerase sigma-70 region 2" evidence="6">
    <location>
        <begin position="41"/>
        <end position="101"/>
    </location>
</feature>
<dbReference type="PANTHER" id="PTHR30469">
    <property type="entry name" value="MULTIDRUG RESISTANCE PROTEIN MDTA"/>
    <property type="match status" value="1"/>
</dbReference>
<reference evidence="11 12" key="1">
    <citation type="submission" date="2021-04" db="EMBL/GenBank/DDBJ databases">
        <authorList>
            <person name="Ivanova A."/>
        </authorList>
    </citation>
    <scope>NUCLEOTIDE SEQUENCE [LARGE SCALE GENOMIC DNA]</scope>
    <source>
        <strain evidence="11 12">G18</strain>
    </source>
</reference>
<dbReference type="InterPro" id="IPR013325">
    <property type="entry name" value="RNA_pol_sigma_r2"/>
</dbReference>
<dbReference type="SUPFAM" id="SSF111369">
    <property type="entry name" value="HlyD-like secretion proteins"/>
    <property type="match status" value="2"/>
</dbReference>
<evidence type="ECO:0000256" key="1">
    <source>
        <dbReference type="ARBA" id="ARBA00004196"/>
    </source>
</evidence>
<dbReference type="InterPro" id="IPR058627">
    <property type="entry name" value="MdtA-like_C"/>
</dbReference>
<dbReference type="SUPFAM" id="SSF88659">
    <property type="entry name" value="Sigma3 and sigma4 domains of RNA polymerase sigma factors"/>
    <property type="match status" value="1"/>
</dbReference>
<evidence type="ECO:0000259" key="10">
    <source>
        <dbReference type="Pfam" id="PF25967"/>
    </source>
</evidence>
<evidence type="ECO:0000259" key="6">
    <source>
        <dbReference type="Pfam" id="PF04542"/>
    </source>
</evidence>
<dbReference type="Pfam" id="PF25967">
    <property type="entry name" value="RND-MFP_C"/>
    <property type="match status" value="1"/>
</dbReference>
<feature type="domain" description="Multidrug resistance protein MdtA-like barrel-sandwich hybrid" evidence="8">
    <location>
        <begin position="335"/>
        <end position="541"/>
    </location>
</feature>
<keyword evidence="12" id="KW-1185">Reference proteome</keyword>
<dbReference type="Gene3D" id="1.10.10.10">
    <property type="entry name" value="Winged helix-like DNA-binding domain superfamily/Winged helix DNA-binding domain"/>
    <property type="match status" value="1"/>
</dbReference>
<dbReference type="Gene3D" id="2.40.420.20">
    <property type="match status" value="1"/>
</dbReference>
<evidence type="ECO:0000259" key="7">
    <source>
        <dbReference type="Pfam" id="PF08281"/>
    </source>
</evidence>
<keyword evidence="3" id="KW-0813">Transport</keyword>
<dbReference type="NCBIfam" id="TIGR01730">
    <property type="entry name" value="RND_mfp"/>
    <property type="match status" value="1"/>
</dbReference>
<dbReference type="Proteomes" id="UP000676565">
    <property type="component" value="Unassembled WGS sequence"/>
</dbReference>
<dbReference type="Pfam" id="PF25917">
    <property type="entry name" value="BSH_RND"/>
    <property type="match status" value="1"/>
</dbReference>
<accession>A0ABS5BJR0</accession>
<proteinExistence type="inferred from homology"/>
<dbReference type="Gene3D" id="2.40.50.100">
    <property type="match status" value="2"/>
</dbReference>
<gene>
    <name evidence="11" type="ORF">J8F10_01275</name>
</gene>
<dbReference type="RefSeq" id="WP_210651925.1">
    <property type="nucleotide sequence ID" value="NZ_JAGKQQ010000001.1"/>
</dbReference>